<dbReference type="PANTHER" id="PTHR33525">
    <property type="match status" value="1"/>
</dbReference>
<keyword evidence="3" id="KW-1185">Reference proteome</keyword>
<name>A0A9X7YN92_9GAMM</name>
<feature type="domain" description="HDOD" evidence="1">
    <location>
        <begin position="23"/>
        <end position="206"/>
    </location>
</feature>
<dbReference type="Pfam" id="PF08668">
    <property type="entry name" value="HDOD"/>
    <property type="match status" value="1"/>
</dbReference>
<protein>
    <submittedName>
        <fullName evidence="2">HDOD domain-containing protein</fullName>
    </submittedName>
</protein>
<dbReference type="RefSeq" id="WP_228344481.1">
    <property type="nucleotide sequence ID" value="NZ_CP046056.1"/>
</dbReference>
<dbReference type="PROSITE" id="PS51833">
    <property type="entry name" value="HDOD"/>
    <property type="match status" value="1"/>
</dbReference>
<dbReference type="KEGG" id="vcw:GJQ55_08070"/>
<dbReference type="AlphaFoldDB" id="A0A9X7YN92"/>
<dbReference type="CDD" id="cd00077">
    <property type="entry name" value="HDc"/>
    <property type="match status" value="1"/>
</dbReference>
<organism evidence="2 3">
    <name type="scientific">Venatoribacter cucullus</name>
    <dbReference type="NCBI Taxonomy" id="2661630"/>
    <lineage>
        <taxon>Bacteria</taxon>
        <taxon>Pseudomonadati</taxon>
        <taxon>Pseudomonadota</taxon>
        <taxon>Gammaproteobacteria</taxon>
        <taxon>Oceanospirillales</taxon>
        <taxon>Oceanospirillaceae</taxon>
        <taxon>Venatoribacter</taxon>
    </lineage>
</organism>
<evidence type="ECO:0000313" key="3">
    <source>
        <dbReference type="Proteomes" id="UP000596074"/>
    </source>
</evidence>
<dbReference type="Gene3D" id="1.10.3210.10">
    <property type="entry name" value="Hypothetical protein af1432"/>
    <property type="match status" value="1"/>
</dbReference>
<proteinExistence type="predicted"/>
<dbReference type="InterPro" id="IPR003607">
    <property type="entry name" value="HD/PDEase_dom"/>
</dbReference>
<accession>A0A9X7YN92</accession>
<dbReference type="PANTHER" id="PTHR33525:SF3">
    <property type="entry name" value="RIBONUCLEASE Y"/>
    <property type="match status" value="1"/>
</dbReference>
<sequence>MQERALQLLRLLERDINGNRLILPSLPEVALRVRELTISDGCTAQKLEHEIAKDAAIAARLLKVANSAALLRGVPVTSLKQAVMHLGFDLVRSMVTQLAILQTMQSGADKERLRGFVASGLQISALCHTLASRQPHLDAELAALGGLLHDIGKLPLRDFLLRQADVEPAERLQFEQILHPYVGAIMLQRWQMTGELVQMARFHERIQRDSGNPKADYVDVVIAANLLHYGTGSGRYARYAGITIPALEKCTGGALSLDEHSTAERMELALALISA</sequence>
<dbReference type="InterPro" id="IPR013976">
    <property type="entry name" value="HDOD"/>
</dbReference>
<dbReference type="Proteomes" id="UP000596074">
    <property type="component" value="Chromosome"/>
</dbReference>
<evidence type="ECO:0000259" key="1">
    <source>
        <dbReference type="PROSITE" id="PS51833"/>
    </source>
</evidence>
<reference evidence="2 3" key="1">
    <citation type="submission" date="2019-11" db="EMBL/GenBank/DDBJ databases">
        <title>Venatorbacter sp. nov. a predator of Campylobacter and other Gram-negative bacteria.</title>
        <authorList>
            <person name="Saeedi A."/>
            <person name="Cummings N.J."/>
            <person name="Connerton I.F."/>
            <person name="Connerton P.L."/>
        </authorList>
    </citation>
    <scope>NUCLEOTIDE SEQUENCE [LARGE SCALE GENOMIC DNA]</scope>
    <source>
        <strain evidence="2">XL5</strain>
    </source>
</reference>
<dbReference type="InterPro" id="IPR052340">
    <property type="entry name" value="RNase_Y/CdgJ"/>
</dbReference>
<dbReference type="EMBL" id="CP046056">
    <property type="protein sequence ID" value="QQD24435.1"/>
    <property type="molecule type" value="Genomic_DNA"/>
</dbReference>
<dbReference type="SUPFAM" id="SSF109604">
    <property type="entry name" value="HD-domain/PDEase-like"/>
    <property type="match status" value="1"/>
</dbReference>
<gene>
    <name evidence="2" type="ORF">GJQ55_08070</name>
</gene>
<evidence type="ECO:0000313" key="2">
    <source>
        <dbReference type="EMBL" id="QQD24435.1"/>
    </source>
</evidence>